<dbReference type="EMBL" id="CP114883">
    <property type="protein sequence ID" value="WBB07174.1"/>
    <property type="molecule type" value="Genomic_DNA"/>
</dbReference>
<dbReference type="Proteomes" id="UP001212085">
    <property type="component" value="Chromosome"/>
</dbReference>
<keyword evidence="1" id="KW-1133">Transmembrane helix</keyword>
<feature type="transmembrane region" description="Helical" evidence="1">
    <location>
        <begin position="6"/>
        <end position="24"/>
    </location>
</feature>
<feature type="transmembrane region" description="Helical" evidence="1">
    <location>
        <begin position="31"/>
        <end position="50"/>
    </location>
</feature>
<keyword evidence="1" id="KW-0472">Membrane</keyword>
<proteinExistence type="predicted"/>
<dbReference type="RefSeq" id="WP_235280943.1">
    <property type="nucleotide sequence ID" value="NZ_CP114883.1"/>
</dbReference>
<keyword evidence="3" id="KW-1185">Reference proteome</keyword>
<gene>
    <name evidence="2" type="ORF">O6R09_04565</name>
</gene>
<name>A0ABY7M1B9_STRAY</name>
<evidence type="ECO:0000256" key="1">
    <source>
        <dbReference type="SAM" id="Phobius"/>
    </source>
</evidence>
<accession>A0ABY7M1B9</accession>
<sequence length="53" mass="6060">MKGNNRIWYIGYSLSLLLIVVMFCNDFSKTVDMALIFLFSAVFSISYIQFAAP</sequence>
<keyword evidence="1" id="KW-0812">Transmembrane</keyword>
<reference evidence="2 3" key="1">
    <citation type="submission" date="2022-12" db="EMBL/GenBank/DDBJ databases">
        <title>Streptococcus alactolyticus LGM, complete genome.</title>
        <authorList>
            <person name="Liu Z."/>
            <person name="Mu C."/>
            <person name="Zhu W."/>
        </authorList>
    </citation>
    <scope>NUCLEOTIDE SEQUENCE [LARGE SCALE GENOMIC DNA]</scope>
    <source>
        <strain evidence="2 3">LGM</strain>
    </source>
</reference>
<protein>
    <submittedName>
        <fullName evidence="2">Uncharacterized protein</fullName>
    </submittedName>
</protein>
<organism evidence="2 3">
    <name type="scientific">Streptococcus alactolyticus</name>
    <dbReference type="NCBI Taxonomy" id="29389"/>
    <lineage>
        <taxon>Bacteria</taxon>
        <taxon>Bacillati</taxon>
        <taxon>Bacillota</taxon>
        <taxon>Bacilli</taxon>
        <taxon>Lactobacillales</taxon>
        <taxon>Streptococcaceae</taxon>
        <taxon>Streptococcus</taxon>
    </lineage>
</organism>
<evidence type="ECO:0000313" key="3">
    <source>
        <dbReference type="Proteomes" id="UP001212085"/>
    </source>
</evidence>
<evidence type="ECO:0000313" key="2">
    <source>
        <dbReference type="EMBL" id="WBB07174.1"/>
    </source>
</evidence>